<dbReference type="Proteomes" id="UP000051952">
    <property type="component" value="Unassembled WGS sequence"/>
</dbReference>
<reference evidence="2" key="1">
    <citation type="submission" date="2015-09" db="EMBL/GenBank/DDBJ databases">
        <authorList>
            <consortium name="Pathogen Informatics"/>
        </authorList>
    </citation>
    <scope>NUCLEOTIDE SEQUENCE [LARGE SCALE GENOMIC DNA]</scope>
    <source>
        <strain evidence="2">Lake Konstanz</strain>
    </source>
</reference>
<evidence type="ECO:0000313" key="1">
    <source>
        <dbReference type="EMBL" id="CUG71463.1"/>
    </source>
</evidence>
<protein>
    <submittedName>
        <fullName evidence="1">Uncharacterized protein</fullName>
    </submittedName>
</protein>
<name>A0A0S4J6K6_BODSA</name>
<evidence type="ECO:0000313" key="2">
    <source>
        <dbReference type="Proteomes" id="UP000051952"/>
    </source>
</evidence>
<feature type="non-terminal residue" evidence="1">
    <location>
        <position position="1"/>
    </location>
</feature>
<proteinExistence type="predicted"/>
<accession>A0A0S4J6K6</accession>
<dbReference type="VEuPathDB" id="TriTrypDB:BSAL_83735"/>
<gene>
    <name evidence="1" type="ORF">BSAL_83735</name>
</gene>
<dbReference type="EMBL" id="CYKH01000946">
    <property type="protein sequence ID" value="CUG71463.1"/>
    <property type="molecule type" value="Genomic_DNA"/>
</dbReference>
<organism evidence="1 2">
    <name type="scientific">Bodo saltans</name>
    <name type="common">Flagellated protozoan</name>
    <dbReference type="NCBI Taxonomy" id="75058"/>
    <lineage>
        <taxon>Eukaryota</taxon>
        <taxon>Discoba</taxon>
        <taxon>Euglenozoa</taxon>
        <taxon>Kinetoplastea</taxon>
        <taxon>Metakinetoplastina</taxon>
        <taxon>Eubodonida</taxon>
        <taxon>Bodonidae</taxon>
        <taxon>Bodo</taxon>
    </lineage>
</organism>
<keyword evidence="2" id="KW-1185">Reference proteome</keyword>
<sequence length="242" mass="26576">LAAIALNTALLATPSLVPRARPAHRLSLPTYAALVIHPALGAHVEHLRVSRVGPFAPVTTAPPTVVSVRLALGRSQVIVVLSTGVWAFNAPVGYPSFCYANGGSPRCYTTSITAPACRPNHLHRLRSLYQRVPVVCWYQRVRCNHHNANVSSYLPRCCPSNMHHLHLPVSVVRHNYQHWCVPTDDGGLLLKLHCRHGVPTAGMLQEQRVPVVPNDHVDWSVPAEQQHVLDDVYAVQVCVVQA</sequence>
<dbReference type="AlphaFoldDB" id="A0A0S4J6K6"/>